<keyword evidence="1" id="KW-0479">Metal-binding</keyword>
<feature type="region of interest" description="UBR4 E3 catalytic module" evidence="1">
    <location>
        <begin position="1588"/>
        <end position="2055"/>
    </location>
</feature>
<feature type="region of interest" description="Disordered" evidence="2">
    <location>
        <begin position="944"/>
        <end position="979"/>
    </location>
</feature>
<dbReference type="Proteomes" id="UP000039324">
    <property type="component" value="Unassembled WGS sequence"/>
</dbReference>
<dbReference type="InterPro" id="IPR016024">
    <property type="entry name" value="ARM-type_fold"/>
</dbReference>
<dbReference type="SUPFAM" id="SSF48371">
    <property type="entry name" value="ARM repeat"/>
    <property type="match status" value="1"/>
</dbReference>
<dbReference type="PANTHER" id="PTHR21725">
    <property type="entry name" value="E3 UBIQUITIN-PROTEIN LIGASE UBR4"/>
    <property type="match status" value="1"/>
</dbReference>
<keyword evidence="1" id="KW-0863">Zinc-finger</keyword>
<dbReference type="InterPro" id="IPR045189">
    <property type="entry name" value="UBR4-like"/>
</dbReference>
<evidence type="ECO:0000313" key="4">
    <source>
        <dbReference type="EMBL" id="CEP02785.1"/>
    </source>
</evidence>
<evidence type="ECO:0000256" key="1">
    <source>
        <dbReference type="PROSITE-ProRule" id="PRU01388"/>
    </source>
</evidence>
<dbReference type="GO" id="GO:0008270">
    <property type="term" value="F:zinc ion binding"/>
    <property type="evidence" value="ECO:0007669"/>
    <property type="project" value="UniProtKB-KW"/>
</dbReference>
<keyword evidence="1" id="KW-0862">Zinc</keyword>
<feature type="domain" description="E3 ubiquitin ligase UBR4 C-terminal" evidence="3">
    <location>
        <begin position="1255"/>
        <end position="2035"/>
    </location>
</feature>
<gene>
    <name evidence="4" type="ORF">PBRA_002750</name>
</gene>
<dbReference type="OMA" id="NCHENIY"/>
<name>A0A0G4J5F0_PLABS</name>
<evidence type="ECO:0000313" key="5">
    <source>
        <dbReference type="Proteomes" id="UP000039324"/>
    </source>
</evidence>
<reference evidence="4 5" key="1">
    <citation type="submission" date="2015-02" db="EMBL/GenBank/DDBJ databases">
        <authorList>
            <person name="Chooi Y.-H."/>
        </authorList>
    </citation>
    <scope>NUCLEOTIDE SEQUENCE [LARGE SCALE GENOMIC DNA]</scope>
    <source>
        <strain evidence="4">E3</strain>
    </source>
</reference>
<protein>
    <recommendedName>
        <fullName evidence="3">E3 ubiquitin ligase UBR4 C-terminal domain-containing protein</fullName>
    </recommendedName>
</protein>
<dbReference type="STRING" id="37360.A0A0G4J5F0"/>
<feature type="region of interest" description="Disordered" evidence="2">
    <location>
        <begin position="43"/>
        <end position="69"/>
    </location>
</feature>
<feature type="compositionally biased region" description="Low complexity" evidence="2">
    <location>
        <begin position="950"/>
        <end position="975"/>
    </location>
</feature>
<evidence type="ECO:0000259" key="3">
    <source>
        <dbReference type="Pfam" id="PF13764"/>
    </source>
</evidence>
<dbReference type="OrthoDB" id="30336at2759"/>
<proteinExistence type="inferred from homology"/>
<dbReference type="EMBL" id="CDSF01000133">
    <property type="protein sequence ID" value="CEP02785.1"/>
    <property type="molecule type" value="Genomic_DNA"/>
</dbReference>
<evidence type="ECO:0000256" key="2">
    <source>
        <dbReference type="SAM" id="MobiDB-lite"/>
    </source>
</evidence>
<dbReference type="InterPro" id="IPR025704">
    <property type="entry name" value="E3_Ub_ligase_UBR4_C"/>
</dbReference>
<accession>A0A0G4J5F0</accession>
<dbReference type="Pfam" id="PF13764">
    <property type="entry name" value="E3_UbLigase_R4"/>
    <property type="match status" value="1"/>
</dbReference>
<keyword evidence="5" id="KW-1185">Reference proteome</keyword>
<dbReference type="PANTHER" id="PTHR21725:SF1">
    <property type="entry name" value="E3 UBIQUITIN-PROTEIN LIGASE UBR4"/>
    <property type="match status" value="1"/>
</dbReference>
<dbReference type="PROSITE" id="PS52043">
    <property type="entry name" value="UBR4_E3"/>
    <property type="match status" value="1"/>
</dbReference>
<organism evidence="4 5">
    <name type="scientific">Plasmodiophora brassicae</name>
    <name type="common">Clubroot disease agent</name>
    <dbReference type="NCBI Taxonomy" id="37360"/>
    <lineage>
        <taxon>Eukaryota</taxon>
        <taxon>Sar</taxon>
        <taxon>Rhizaria</taxon>
        <taxon>Endomyxa</taxon>
        <taxon>Phytomyxea</taxon>
        <taxon>Plasmodiophorida</taxon>
        <taxon>Plasmodiophoridae</taxon>
        <taxon>Plasmodiophora</taxon>
    </lineage>
</organism>
<comment type="similarity">
    <text evidence="1">Belongs to the UBR4 family.</text>
</comment>
<sequence length="2055" mass="226680">MTSDGLLSQRQLDALNRLLVPRGVDPEDERTLLKLALAMSSKVSETARSTRRAPSPPSASSSTRDTSRRTVSQMLSRCLLARAAPSASSELSEPLQLLGALHTNFDSSEPALEFCASVLSNAPSTAAIASMAHDAGRAVILTLSTVSTLTAPPRGSSQHISLSSLLLNILVANLPSSDSEILSTSGLVRCVSNRPEISPLAMQAILFALDAAEHIGITDRAFARPICIARACAPAGDEAMKSVADRLLASLATPSEYQVFQFDMLLDSIRRSRESQTLDDFSTRVQLKSSLASLINVAYTNSQIWRSFAAERGQDVFRFLLSGVFSCDEFSSMFLRLLALAGTDGLLLNPDDISELLELLLTSPTQEMRDDAALIVESADRNAVLEAMTPRLARLPVEGRRASQFALYWARTVVACGGTTSKATKAVADFIHVARQSEDALSQHRNSRLYAQIGKIVALEGGNPPSEAPSMLSSEVFGHYFEAEPCRVCCSMPMAFNLVKIRDIECEPRFTHCTRMVRLQQMQCIASVQIHLEELSSIRSVKTVRLYFNADKIDSLASLKDKRDLWTLAATVKAAPWANDIVLLPGAPVFAYNLMVEFVDFFESADGRVEIIQCPRCRSAVTSRHGICSQCKENAMQCRQCRNINYDHLDGFLCNECGFCRFAQLQISISSRPAFHMSPIRAEAQRRYAVDTTLATHASELQSALDEIEAQRAEVCELLNSESVAHSRVARVYRETRSTHRAVCMNFEVVEAVRRALQLYDAPRSAYRCPALQTACFVCLRSFVQLSSEILNVLSQSVSVQSMLVEANVLPNLLHKAAWAESPADRDRSRAVLSRLAETCPAGERQLHELLEARLRLLIENVAQVQPARGLSCYMGVLLSVCSVDSAKQDLWASRIQLLLRVFHIAVSCGSGNVLVSQYVIVPCLDFLTRLLVRIGSTASSASSRKRRTTLSSPASSARSSAPRRSSNPSSRPSPVTASSGARTYILNLLSASFSKDLILARKALNRWRPSVLVHHTLTPFTDHAWLRRLILLSPSADVRTRTADLVRQLCTRSAAARDRILPALVRCLTVANLDARSSQLFDILYEFAKGSHYLAQPYVFNLLIALLRRECRFVCSEATDNSGTVFGGVVGILHQVISGDSSARTSLARTPGVITAIVDAYLCLDGLLLHRSKLTQDASSMLLQVIDEVFADGDRSELVRVYIDAFRRQTSVRSRICILERIERIVNPALDASQHCQLLLRKAPSQEEFIRGHMLKSAYSSEGFKTMADVRDKICRDLDLADAHGMFELLVNGCIIDLSLPVLGVYNAIWKPAVLGGTVAVVDYDSDYEDSAVDPSAMVITYRLKGLDGEATEDLIERLPEADADKVDPKVKFAALRVMPECGGIACLLEQLESVSGNDDIGSLYTGMVVHILSQCAYLPECREALSPGYRLMLSQLLARLSSPTDGPVAANLLDILGVVVEQDVEVDVANSNTCEISDYLLKHMSQTEPPSLWPRLAVLLPRVTRGLPAPVRSMVAAFEAHLQWQNLEADNYPQFPAECFAIVAESLASASEVVCIGVRSVTYESVVPSALQYLSSIESSDPQHRRALPLVLRILTGLVRKCAPAQTAAVPAIPMLHRLERITSTNKVGPLSENLLEALCDDNPEVSSIVKALRQQTREARKQVALAKRRALVDALRLESTSVGSRRLQGMENIAEDTGLTCMVCQEGYLDKPRDMLGFYVFVREATLPSFNDASDEQIGMTSVTHFNTIHFSCHAEAARADRRLRPPKSEWEGATLRNAQTLCNNLFPIFNKSNSFDEYALRVDDYWRNIAFRAAFQITKLDVLLHDLRMLLERFAQDRSFSEFSRGGARQSNIRFLPYLLQMGAFLIGSSPSDMKSRLRKTTFAAIGEPDERAWAGSALITVEIAVITSLIALKPREWRTCRDVAFRRLLHAACSSRPFPPSKRRRTSRSSSMPADASVKAVVIFWALVDSVHSLLVQHEQAIDATDGANAWDRVQRYIRLHHQDMLSGLDALCTRLTRDLLPVDDTAALFAAVNTPCDDPMQVLRRFTNQ</sequence>